<name>A0AA97M3Q9_9ACTN</name>
<keyword evidence="4" id="KW-1185">Reference proteome</keyword>
<proteinExistence type="predicted"/>
<dbReference type="RefSeq" id="WP_068694137.1">
    <property type="nucleotide sequence ID" value="NZ_CP063196.1"/>
</dbReference>
<reference evidence="3" key="1">
    <citation type="submission" date="2020-10" db="EMBL/GenBank/DDBJ databases">
        <title>De novo genome project of the cellulose decomposer Thermobifida halotolerans type strain.</title>
        <authorList>
            <person name="Nagy I."/>
            <person name="Horvath B."/>
            <person name="Kukolya J."/>
            <person name="Nagy I."/>
            <person name="Orsini M."/>
        </authorList>
    </citation>
    <scope>NUCLEOTIDE SEQUENCE</scope>
    <source>
        <strain evidence="3">DSM 44931</strain>
    </source>
</reference>
<evidence type="ECO:0000256" key="1">
    <source>
        <dbReference type="SAM" id="Phobius"/>
    </source>
</evidence>
<dbReference type="Proteomes" id="UP000265719">
    <property type="component" value="Chromosome"/>
</dbReference>
<evidence type="ECO:0000259" key="2">
    <source>
        <dbReference type="Pfam" id="PF12158"/>
    </source>
</evidence>
<dbReference type="Pfam" id="PF12158">
    <property type="entry name" value="DUF3592"/>
    <property type="match status" value="1"/>
</dbReference>
<dbReference type="KEGG" id="thao:NI17_022375"/>
<protein>
    <submittedName>
        <fullName evidence="3">DUF3592 domain-containing protein</fullName>
    </submittedName>
</protein>
<accession>A0AA97M3Q9</accession>
<sequence length="159" mass="16916">MKFSFRTGTRHSGEHTGPAVMGGFGAVLLLLGVIFVLIGNADYTDHTGRAEAVVVERDVDHRKTSTGSSSSDVDVYVSYRTEDGTQIEHAPLSGLNPSDYDEGERLQVAYHPDRPGAPVTAQSTEPGAFLIFRYLGIAAAVVGAALAAGAGILLWRRRS</sequence>
<evidence type="ECO:0000313" key="3">
    <source>
        <dbReference type="EMBL" id="UOE19433.1"/>
    </source>
</evidence>
<feature type="domain" description="DUF3592" evidence="2">
    <location>
        <begin position="51"/>
        <end position="116"/>
    </location>
</feature>
<dbReference type="EMBL" id="CP063196">
    <property type="protein sequence ID" value="UOE19433.1"/>
    <property type="molecule type" value="Genomic_DNA"/>
</dbReference>
<gene>
    <name evidence="3" type="ORF">NI17_022375</name>
</gene>
<dbReference type="InterPro" id="IPR021994">
    <property type="entry name" value="DUF3592"/>
</dbReference>
<keyword evidence="1" id="KW-0472">Membrane</keyword>
<feature type="transmembrane region" description="Helical" evidence="1">
    <location>
        <begin position="131"/>
        <end position="155"/>
    </location>
</feature>
<organism evidence="3 4">
    <name type="scientific">Thermobifida halotolerans</name>
    <dbReference type="NCBI Taxonomy" id="483545"/>
    <lineage>
        <taxon>Bacteria</taxon>
        <taxon>Bacillati</taxon>
        <taxon>Actinomycetota</taxon>
        <taxon>Actinomycetes</taxon>
        <taxon>Streptosporangiales</taxon>
        <taxon>Nocardiopsidaceae</taxon>
        <taxon>Thermobifida</taxon>
    </lineage>
</organism>
<keyword evidence="1" id="KW-0812">Transmembrane</keyword>
<keyword evidence="1" id="KW-1133">Transmembrane helix</keyword>
<feature type="transmembrane region" description="Helical" evidence="1">
    <location>
        <begin position="20"/>
        <end position="39"/>
    </location>
</feature>
<evidence type="ECO:0000313" key="4">
    <source>
        <dbReference type="Proteomes" id="UP000265719"/>
    </source>
</evidence>
<dbReference type="AlphaFoldDB" id="A0AA97M3Q9"/>